<comment type="caution">
    <text evidence="4">The sequence shown here is derived from an EMBL/GenBank/DDBJ whole genome shotgun (WGS) entry which is preliminary data.</text>
</comment>
<dbReference type="InterPro" id="IPR012128">
    <property type="entry name" value="Phycobilisome_asu/bsu"/>
</dbReference>
<dbReference type="RefSeq" id="WP_155083557.1">
    <property type="nucleotide sequence ID" value="NZ_WMIA01000006.1"/>
</dbReference>
<dbReference type="CDD" id="cd08919">
    <property type="entry name" value="PBP-like"/>
    <property type="match status" value="1"/>
</dbReference>
<evidence type="ECO:0008006" key="6">
    <source>
        <dbReference type="Google" id="ProtNLM"/>
    </source>
</evidence>
<comment type="similarity">
    <text evidence="1">Belongs to the phycobiliprotein family.</text>
</comment>
<dbReference type="Proteomes" id="UP000437131">
    <property type="component" value="Unassembled WGS sequence"/>
</dbReference>
<organism evidence="4 5">
    <name type="scientific">Cyanobacterium aponinum 0216</name>
    <dbReference type="NCBI Taxonomy" id="2676140"/>
    <lineage>
        <taxon>Bacteria</taxon>
        <taxon>Bacillati</taxon>
        <taxon>Cyanobacteriota</taxon>
        <taxon>Cyanophyceae</taxon>
        <taxon>Oscillatoriophycideae</taxon>
        <taxon>Chroococcales</taxon>
        <taxon>Geminocystaceae</taxon>
        <taxon>Cyanobacterium</taxon>
    </lineage>
</organism>
<evidence type="ECO:0000313" key="4">
    <source>
        <dbReference type="EMBL" id="MTF38672.1"/>
    </source>
</evidence>
<evidence type="ECO:0000313" key="5">
    <source>
        <dbReference type="Proteomes" id="UP000437131"/>
    </source>
</evidence>
<dbReference type="EMBL" id="WMIA01000006">
    <property type="protein sequence ID" value="MTF38672.1"/>
    <property type="molecule type" value="Genomic_DNA"/>
</dbReference>
<gene>
    <name evidence="4" type="ORF">GGC33_07005</name>
</gene>
<reference evidence="4 5" key="1">
    <citation type="submission" date="2019-11" db="EMBL/GenBank/DDBJ databases">
        <title>Isolation of a new High Light Tolerant Cyanobacteria.</title>
        <authorList>
            <person name="Dobson Z."/>
            <person name="Vaughn N."/>
            <person name="Vaughn M."/>
            <person name="Fromme P."/>
            <person name="Mazor Y."/>
        </authorList>
    </citation>
    <scope>NUCLEOTIDE SEQUENCE [LARGE SCALE GENOMIC DNA]</scope>
    <source>
        <strain evidence="4 5">0216</strain>
    </source>
</reference>
<keyword evidence="2" id="KW-0157">Chromophore</keyword>
<dbReference type="Gene3D" id="1.10.490.20">
    <property type="entry name" value="Phycocyanins"/>
    <property type="match status" value="1"/>
</dbReference>
<dbReference type="GO" id="GO:0015979">
    <property type="term" value="P:photosynthesis"/>
    <property type="evidence" value="ECO:0007669"/>
    <property type="project" value="InterPro"/>
</dbReference>
<evidence type="ECO:0000256" key="2">
    <source>
        <dbReference type="ARBA" id="ARBA00022991"/>
    </source>
</evidence>
<dbReference type="Pfam" id="PF00502">
    <property type="entry name" value="Phycobilisome"/>
    <property type="match status" value="1"/>
</dbReference>
<dbReference type="InterPro" id="IPR038719">
    <property type="entry name" value="Phycobilisome_asu/bsu_sf"/>
</dbReference>
<sequence>MLRQFSDLTLEVDGRYAQDYELQFLEDYLDSHQLRMSAYIKIRDNAQAICDRVKEEKQKLHPNWKDYYATCLRDMVDLLRYSATALLFDDMERLRTNMLLWFQTISRAYNFTDDNIETYDLLLKIVPEFLTPEEAKYAIPAFELNCAVLV</sequence>
<dbReference type="GO" id="GO:0030089">
    <property type="term" value="C:phycobilisome"/>
    <property type="evidence" value="ECO:0007669"/>
    <property type="project" value="InterPro"/>
</dbReference>
<name>A0A844GUD2_9CHRO</name>
<proteinExistence type="inferred from homology"/>
<dbReference type="AlphaFoldDB" id="A0A844GUD2"/>
<dbReference type="SUPFAM" id="SSF46458">
    <property type="entry name" value="Globin-like"/>
    <property type="match status" value="1"/>
</dbReference>
<keyword evidence="3" id="KW-0089">Bile pigment</keyword>
<accession>A0A844GUD2</accession>
<protein>
    <recommendedName>
        <fullName evidence="6">Phycobilisome protein</fullName>
    </recommendedName>
</protein>
<evidence type="ECO:0000256" key="3">
    <source>
        <dbReference type="ARBA" id="ARBA00023307"/>
    </source>
</evidence>
<dbReference type="InterPro" id="IPR009050">
    <property type="entry name" value="Globin-like_sf"/>
</dbReference>
<evidence type="ECO:0000256" key="1">
    <source>
        <dbReference type="ARBA" id="ARBA00008182"/>
    </source>
</evidence>